<dbReference type="EMBL" id="AFIJ01000008">
    <property type="protein sequence ID" value="EGL41938.1"/>
    <property type="molecule type" value="Genomic_DNA"/>
</dbReference>
<gene>
    <name evidence="1" type="ORF">HMPREF1039_0008</name>
</gene>
<dbReference type="Proteomes" id="UP000004018">
    <property type="component" value="Unassembled WGS sequence"/>
</dbReference>
<sequence>MVVLYEEFPTWEDLIKDILEEDGYDPFERLPGFPENVYWVLDNQFTTDKHGKKIDDWIFLKYTIKKNPETNNTYVKYTTLPGYPTLEEALEAKLFDGESIHDLYNRGYDWLMSDESLEYDK</sequence>
<dbReference type="RefSeq" id="WP_007390728.1">
    <property type="nucleotide sequence ID" value="NZ_AFIJ01000008.1"/>
</dbReference>
<accession>A0ABN0D199</accession>
<evidence type="ECO:0000313" key="1">
    <source>
        <dbReference type="EMBL" id="EGL41938.1"/>
    </source>
</evidence>
<keyword evidence="2" id="KW-1185">Reference proteome</keyword>
<proteinExistence type="predicted"/>
<organism evidence="1 2">
    <name type="scientific">Megasphaera lornae</name>
    <dbReference type="NCBI Taxonomy" id="1000568"/>
    <lineage>
        <taxon>Bacteria</taxon>
        <taxon>Bacillati</taxon>
        <taxon>Bacillota</taxon>
        <taxon>Negativicutes</taxon>
        <taxon>Veillonellales</taxon>
        <taxon>Veillonellaceae</taxon>
        <taxon>Megasphaera</taxon>
    </lineage>
</organism>
<evidence type="ECO:0000313" key="2">
    <source>
        <dbReference type="Proteomes" id="UP000004018"/>
    </source>
</evidence>
<protein>
    <submittedName>
        <fullName evidence="1">Uncharacterized protein</fullName>
    </submittedName>
</protein>
<name>A0ABN0D199_9FIRM</name>
<comment type="caution">
    <text evidence="1">The sequence shown here is derived from an EMBL/GenBank/DDBJ whole genome shotgun (WGS) entry which is preliminary data.</text>
</comment>
<reference evidence="1 2" key="1">
    <citation type="submission" date="2011-04" db="EMBL/GenBank/DDBJ databases">
        <authorList>
            <person name="Harkins D.M."/>
            <person name="Madupu R."/>
            <person name="Durkin A.S."/>
            <person name="Torralba M."/>
            <person name="Methe B."/>
            <person name="Sutton G.G."/>
            <person name="Nelson K.E."/>
        </authorList>
    </citation>
    <scope>NUCLEOTIDE SEQUENCE [LARGE SCALE GENOMIC DNA]</scope>
    <source>
        <strain evidence="1 2">UPII 199-6</strain>
    </source>
</reference>